<keyword evidence="1" id="KW-0479">Metal-binding</keyword>
<dbReference type="GO" id="GO:0019213">
    <property type="term" value="F:deacetylase activity"/>
    <property type="evidence" value="ECO:0007669"/>
    <property type="project" value="InterPro"/>
</dbReference>
<dbReference type="STRING" id="1120920.SAMN03080599_02134"/>
<dbReference type="InterPro" id="IPR011059">
    <property type="entry name" value="Metal-dep_hydrolase_composite"/>
</dbReference>
<keyword evidence="1" id="KW-0862">Zinc</keyword>
<dbReference type="Gene3D" id="3.20.20.140">
    <property type="entry name" value="Metal-dependent hydrolases"/>
    <property type="match status" value="1"/>
</dbReference>
<protein>
    <submittedName>
        <fullName evidence="5">Predicted amidohydrolase</fullName>
    </submittedName>
</protein>
<dbReference type="GO" id="GO:0016810">
    <property type="term" value="F:hydrolase activity, acting on carbon-nitrogen (but not peptide) bonds"/>
    <property type="evidence" value="ECO:0007669"/>
    <property type="project" value="InterPro"/>
</dbReference>
<evidence type="ECO:0000256" key="2">
    <source>
        <dbReference type="PIRSR" id="PIRSR039004-2"/>
    </source>
</evidence>
<feature type="domain" description="Amidohydrolase-related" evidence="4">
    <location>
        <begin position="53"/>
        <end position="369"/>
    </location>
</feature>
<accession>A0A1G5S223</accession>
<dbReference type="Gene3D" id="2.30.40.10">
    <property type="entry name" value="Urease, subunit C, domain 1"/>
    <property type="match status" value="1"/>
</dbReference>
<feature type="binding site" evidence="1">
    <location>
        <position position="189"/>
    </location>
    <ligand>
        <name>Zn(2+)</name>
        <dbReference type="ChEBI" id="CHEBI:29105"/>
        <label>2</label>
    </ligand>
</feature>
<dbReference type="GO" id="GO:0046872">
    <property type="term" value="F:metal ion binding"/>
    <property type="evidence" value="ECO:0007669"/>
    <property type="project" value="UniProtKB-KW"/>
</dbReference>
<feature type="binding site" evidence="1">
    <location>
        <position position="61"/>
    </location>
    <ligand>
        <name>Zn(2+)</name>
        <dbReference type="ChEBI" id="CHEBI:29105"/>
        <label>1</label>
    </ligand>
</feature>
<sequence length="377" mass="41056">MYDLLLKNGRVIDPYNNLDKIADIAISNGLIEKVQEHIDEKALHVIDVSGCHVTPGLIDFHTHIYPLAEIGVLGEATYFPSGVTTAVDAGSSGAGTFEGHRGALNSTKLTVKSFLNISSGGLATGSYLENLNPKQFNRDKIKKLFRKYSHELIGLKVRQGAEIVGELGLEPLRETIKLAEELGVRVMVHCSNPPSAMAELVDLLRPGDILSHAYQSKASTILDQEGIIIPEVRNAKERGVIFDVAHANVHFSHQVASKAFEQGLLPDTISTDLTVRSLYKRPAVMTMLHVMSKFIAMGLTLDQVIRATTQRPAALLGLEQELGSLSAGTAADIAVLRLLDSETEFGDCDGDIIYGSQQFRAMITVKEGELVFRDVEI</sequence>
<dbReference type="Proteomes" id="UP000199208">
    <property type="component" value="Unassembled WGS sequence"/>
</dbReference>
<dbReference type="InterPro" id="IPR020043">
    <property type="entry name" value="Deacetylase_Atu3266-like"/>
</dbReference>
<dbReference type="InterPro" id="IPR032466">
    <property type="entry name" value="Metal_Hydrolase"/>
</dbReference>
<organism evidence="5 6">
    <name type="scientific">Acidaminobacter hydrogenoformans DSM 2784</name>
    <dbReference type="NCBI Taxonomy" id="1120920"/>
    <lineage>
        <taxon>Bacteria</taxon>
        <taxon>Bacillati</taxon>
        <taxon>Bacillota</taxon>
        <taxon>Clostridia</taxon>
        <taxon>Peptostreptococcales</taxon>
        <taxon>Acidaminobacteraceae</taxon>
        <taxon>Acidaminobacter</taxon>
    </lineage>
</organism>
<dbReference type="RefSeq" id="WP_092591319.1">
    <property type="nucleotide sequence ID" value="NZ_FMWL01000011.1"/>
</dbReference>
<evidence type="ECO:0000259" key="4">
    <source>
        <dbReference type="Pfam" id="PF01979"/>
    </source>
</evidence>
<dbReference type="InterPro" id="IPR006680">
    <property type="entry name" value="Amidohydro-rel"/>
</dbReference>
<feature type="site" description="Transition state stabilizer" evidence="3">
    <location>
        <position position="158"/>
    </location>
</feature>
<feature type="binding site" evidence="1">
    <location>
        <position position="272"/>
    </location>
    <ligand>
        <name>Zn(2+)</name>
        <dbReference type="ChEBI" id="CHEBI:29105"/>
        <label>1</label>
    </ligand>
</feature>
<dbReference type="PANTHER" id="PTHR42717:SF1">
    <property type="entry name" value="IMIDAZOLONEPROPIONASE AND RELATED AMIDOHYDROLASES"/>
    <property type="match status" value="1"/>
</dbReference>
<dbReference type="AlphaFoldDB" id="A0A1G5S223"/>
<feature type="binding site" evidence="1">
    <location>
        <position position="212"/>
    </location>
    <ligand>
        <name>Zn(2+)</name>
        <dbReference type="ChEBI" id="CHEBI:29105"/>
        <label>2</label>
    </ligand>
</feature>
<feature type="binding site" evidence="1">
    <location>
        <position position="63"/>
    </location>
    <ligand>
        <name>Zn(2+)</name>
        <dbReference type="ChEBI" id="CHEBI:29105"/>
        <label>1</label>
    </ligand>
</feature>
<dbReference type="PIRSF" id="PIRSF039004">
    <property type="entry name" value="ADE_EF_0837"/>
    <property type="match status" value="1"/>
</dbReference>
<dbReference type="PANTHER" id="PTHR42717">
    <property type="entry name" value="DIHYDROOROTASE-RELATED"/>
    <property type="match status" value="1"/>
</dbReference>
<evidence type="ECO:0000256" key="3">
    <source>
        <dbReference type="PIRSR" id="PIRSR039004-3"/>
    </source>
</evidence>
<gene>
    <name evidence="5" type="ORF">SAMN03080599_02134</name>
</gene>
<dbReference type="Pfam" id="PF01979">
    <property type="entry name" value="Amidohydro_1"/>
    <property type="match status" value="1"/>
</dbReference>
<feature type="binding site" description="via carbamate group" evidence="1">
    <location>
        <position position="156"/>
    </location>
    <ligand>
        <name>Zn(2+)</name>
        <dbReference type="ChEBI" id="CHEBI:29105"/>
        <label>2</label>
    </ligand>
</feature>
<feature type="binding site" description="via carbamate group" evidence="1">
    <location>
        <position position="156"/>
    </location>
    <ligand>
        <name>Zn(2+)</name>
        <dbReference type="ChEBI" id="CHEBI:29105"/>
        <label>1</label>
    </ligand>
</feature>
<dbReference type="SUPFAM" id="SSF51338">
    <property type="entry name" value="Composite domain of metallo-dependent hydrolases"/>
    <property type="match status" value="1"/>
</dbReference>
<keyword evidence="6" id="KW-1185">Reference proteome</keyword>
<evidence type="ECO:0000313" key="5">
    <source>
        <dbReference type="EMBL" id="SCZ80187.1"/>
    </source>
</evidence>
<name>A0A1G5S223_9FIRM</name>
<dbReference type="SUPFAM" id="SSF51556">
    <property type="entry name" value="Metallo-dependent hydrolases"/>
    <property type="match status" value="1"/>
</dbReference>
<proteinExistence type="predicted"/>
<reference evidence="5 6" key="1">
    <citation type="submission" date="2016-10" db="EMBL/GenBank/DDBJ databases">
        <authorList>
            <person name="de Groot N.N."/>
        </authorList>
    </citation>
    <scope>NUCLEOTIDE SEQUENCE [LARGE SCALE GENOMIC DNA]</scope>
    <source>
        <strain evidence="5 6">DSM 2784</strain>
    </source>
</reference>
<keyword evidence="5" id="KW-0378">Hydrolase</keyword>
<evidence type="ECO:0000256" key="1">
    <source>
        <dbReference type="PIRSR" id="PIRSR039004-1"/>
    </source>
</evidence>
<dbReference type="OrthoDB" id="9802793at2"/>
<evidence type="ECO:0000313" key="6">
    <source>
        <dbReference type="Proteomes" id="UP000199208"/>
    </source>
</evidence>
<dbReference type="EMBL" id="FMWL01000011">
    <property type="protein sequence ID" value="SCZ80187.1"/>
    <property type="molecule type" value="Genomic_DNA"/>
</dbReference>
<feature type="modified residue" description="N6-carboxylysine" evidence="2">
    <location>
        <position position="156"/>
    </location>
</feature>